<dbReference type="Proteomes" id="UP000228535">
    <property type="component" value="Unassembled WGS sequence"/>
</dbReference>
<evidence type="ECO:0000313" key="3">
    <source>
        <dbReference type="Proteomes" id="UP000228535"/>
    </source>
</evidence>
<name>A0A2M9BPZ3_9BACT</name>
<keyword evidence="1" id="KW-1133">Transmembrane helix</keyword>
<sequence length="163" mass="18408">MKRGWPRNQHLLLVAGLTSLLFVADVTTPLNINSLQLSYLVLVVALLSAVTYLCRALFAQHRAAYTGTVLVLAVLLSLVEFLFIYRGGWHTQSINYVNRESANTVIEFQMKDVGAFGYQKRTVEKLKLLPGISWMKETDPEKVDTLLWQPVNIDVNELGLIYP</sequence>
<proteinExistence type="predicted"/>
<keyword evidence="3" id="KW-1185">Reference proteome</keyword>
<accession>A0A2M9BPZ3</accession>
<protein>
    <submittedName>
        <fullName evidence="2">Uncharacterized protein</fullName>
    </submittedName>
</protein>
<evidence type="ECO:0000256" key="1">
    <source>
        <dbReference type="SAM" id="Phobius"/>
    </source>
</evidence>
<dbReference type="EMBL" id="PGFA01000001">
    <property type="protein sequence ID" value="PJJ60015.1"/>
    <property type="molecule type" value="Genomic_DNA"/>
</dbReference>
<reference evidence="2 3" key="1">
    <citation type="submission" date="2017-11" db="EMBL/GenBank/DDBJ databases">
        <title>Genomic Encyclopedia of Archaeal and Bacterial Type Strains, Phase II (KMG-II): From Individual Species to Whole Genera.</title>
        <authorList>
            <person name="Goeker M."/>
        </authorList>
    </citation>
    <scope>NUCLEOTIDE SEQUENCE [LARGE SCALE GENOMIC DNA]</scope>
    <source>
        <strain evidence="2 3">DSM 11115</strain>
    </source>
</reference>
<evidence type="ECO:0000313" key="2">
    <source>
        <dbReference type="EMBL" id="PJJ60015.1"/>
    </source>
</evidence>
<feature type="transmembrane region" description="Helical" evidence="1">
    <location>
        <begin position="36"/>
        <end position="58"/>
    </location>
</feature>
<comment type="caution">
    <text evidence="2">The sequence shown here is derived from an EMBL/GenBank/DDBJ whole genome shotgun (WGS) entry which is preliminary data.</text>
</comment>
<keyword evidence="1" id="KW-0812">Transmembrane</keyword>
<dbReference type="AlphaFoldDB" id="A0A2M9BPZ3"/>
<keyword evidence="1" id="KW-0472">Membrane</keyword>
<gene>
    <name evidence="2" type="ORF">CLV45_1440</name>
</gene>
<feature type="transmembrane region" description="Helical" evidence="1">
    <location>
        <begin position="65"/>
        <end position="85"/>
    </location>
</feature>
<organism evidence="2 3">
    <name type="scientific">Hymenobacter chitinivorans DSM 11115</name>
    <dbReference type="NCBI Taxonomy" id="1121954"/>
    <lineage>
        <taxon>Bacteria</taxon>
        <taxon>Pseudomonadati</taxon>
        <taxon>Bacteroidota</taxon>
        <taxon>Cytophagia</taxon>
        <taxon>Cytophagales</taxon>
        <taxon>Hymenobacteraceae</taxon>
        <taxon>Hymenobacter</taxon>
    </lineage>
</organism>